<dbReference type="NCBIfam" id="NF001624">
    <property type="entry name" value="PRK00411.1-2"/>
    <property type="match status" value="1"/>
</dbReference>
<dbReference type="Pfam" id="PF22703">
    <property type="entry name" value="Cdc6_lid"/>
    <property type="match status" value="1"/>
</dbReference>
<dbReference type="InterPro" id="IPR036390">
    <property type="entry name" value="WH_DNA-bd_sf"/>
</dbReference>
<evidence type="ECO:0000256" key="3">
    <source>
        <dbReference type="ARBA" id="ARBA00022741"/>
    </source>
</evidence>
<feature type="binding site" evidence="5">
    <location>
        <begin position="63"/>
        <end position="67"/>
    </location>
    <ligand>
        <name>ATP</name>
        <dbReference type="ChEBI" id="CHEBI:30616"/>
    </ligand>
</feature>
<gene>
    <name evidence="7" type="ORF">K8N75_08095</name>
</gene>
<evidence type="ECO:0000313" key="8">
    <source>
        <dbReference type="Proteomes" id="UP000825933"/>
    </source>
</evidence>
<dbReference type="InterPro" id="IPR055237">
    <property type="entry name" value="Cdc6_lid"/>
</dbReference>
<dbReference type="GO" id="GO:0006260">
    <property type="term" value="P:DNA replication"/>
    <property type="evidence" value="ECO:0007669"/>
    <property type="project" value="UniProtKB-UniRule"/>
</dbReference>
<reference evidence="8" key="1">
    <citation type="journal article" date="2022" name="Microbiol. Resour. Announc.">
        <title>Draft Genome Sequence of a Methanogenic Archaeon from West Spitsbergen Permafrost.</title>
        <authorList>
            <person name="Trubitsyn V."/>
            <person name="Rivkina E."/>
            <person name="Shcherbakova V."/>
        </authorList>
    </citation>
    <scope>NUCLEOTIDE SEQUENCE [LARGE SCALE GENOMIC DNA]</scope>
    <source>
        <strain evidence="8">VT</strain>
    </source>
</reference>
<dbReference type="RefSeq" id="WP_223791582.1">
    <property type="nucleotide sequence ID" value="NZ_JAIOUQ010000009.1"/>
</dbReference>
<dbReference type="GO" id="GO:0005524">
    <property type="term" value="F:ATP binding"/>
    <property type="evidence" value="ECO:0007669"/>
    <property type="project" value="UniProtKB-UniRule"/>
</dbReference>
<dbReference type="InterPro" id="IPR036388">
    <property type="entry name" value="WH-like_DNA-bd_sf"/>
</dbReference>
<evidence type="ECO:0000256" key="5">
    <source>
        <dbReference type="HAMAP-Rule" id="MF_01407"/>
    </source>
</evidence>
<dbReference type="NCBIfam" id="TIGR02928">
    <property type="entry name" value="orc1/cdc6 family replication initiation protein"/>
    <property type="match status" value="1"/>
</dbReference>
<dbReference type="Gene3D" id="1.10.10.10">
    <property type="entry name" value="Winged helix-like DNA-binding domain superfamily/Winged helix DNA-binding domain"/>
    <property type="match status" value="1"/>
</dbReference>
<dbReference type="Gene3D" id="3.40.50.300">
    <property type="entry name" value="P-loop containing nucleotide triphosphate hydrolases"/>
    <property type="match status" value="1"/>
</dbReference>
<proteinExistence type="inferred from homology"/>
<protein>
    <recommendedName>
        <fullName evidence="5">ORC1-type DNA replication protein</fullName>
    </recommendedName>
</protein>
<dbReference type="PANTHER" id="PTHR10763:SF26">
    <property type="entry name" value="CELL DIVISION CONTROL PROTEIN 6 HOMOLOG"/>
    <property type="match status" value="1"/>
</dbReference>
<evidence type="ECO:0000256" key="4">
    <source>
        <dbReference type="ARBA" id="ARBA00022840"/>
    </source>
</evidence>
<feature type="binding site" evidence="5">
    <location>
        <position position="217"/>
    </location>
    <ligand>
        <name>ATP</name>
        <dbReference type="ChEBI" id="CHEBI:30616"/>
    </ligand>
</feature>
<feature type="domain" description="Cdc6 C-terminal" evidence="6">
    <location>
        <begin position="299"/>
        <end position="372"/>
    </location>
</feature>
<comment type="caution">
    <text evidence="7">The sequence shown here is derived from an EMBL/GenBank/DDBJ whole genome shotgun (WGS) entry which is preliminary data.</text>
</comment>
<evidence type="ECO:0000256" key="1">
    <source>
        <dbReference type="ARBA" id="ARBA00006184"/>
    </source>
</evidence>
<organism evidence="7 8">
    <name type="scientific">Methanobacterium spitsbergense</name>
    <dbReference type="NCBI Taxonomy" id="2874285"/>
    <lineage>
        <taxon>Archaea</taxon>
        <taxon>Methanobacteriati</taxon>
        <taxon>Methanobacteriota</taxon>
        <taxon>Methanomada group</taxon>
        <taxon>Methanobacteria</taxon>
        <taxon>Methanobacteriales</taxon>
        <taxon>Methanobacteriaceae</taxon>
        <taxon>Methanobacterium</taxon>
    </lineage>
</organism>
<comment type="function">
    <text evidence="5">Involved in regulation of DNA replication.</text>
</comment>
<dbReference type="InterPro" id="IPR014277">
    <property type="entry name" value="Orc1/Cdc6_arc"/>
</dbReference>
<dbReference type="HAMAP" id="MF_01407">
    <property type="entry name" value="ORC1_type_DNA_replic_protein"/>
    <property type="match status" value="1"/>
</dbReference>
<evidence type="ECO:0000259" key="6">
    <source>
        <dbReference type="SMART" id="SM01074"/>
    </source>
</evidence>
<dbReference type="EMBL" id="JAIOUQ010000009">
    <property type="protein sequence ID" value="MBZ2165996.1"/>
    <property type="molecule type" value="Genomic_DNA"/>
</dbReference>
<dbReference type="Proteomes" id="UP000825933">
    <property type="component" value="Unassembled WGS sequence"/>
</dbReference>
<evidence type="ECO:0000256" key="2">
    <source>
        <dbReference type="ARBA" id="ARBA00022705"/>
    </source>
</evidence>
<feature type="binding site" evidence="5">
    <location>
        <position position="205"/>
    </location>
    <ligand>
        <name>ATP</name>
        <dbReference type="ChEBI" id="CHEBI:30616"/>
    </ligand>
</feature>
<evidence type="ECO:0000313" key="7">
    <source>
        <dbReference type="EMBL" id="MBZ2165996.1"/>
    </source>
</evidence>
<keyword evidence="4 5" id="KW-0067">ATP-binding</keyword>
<name>A0A8T5UVQ5_9EURY</name>
<dbReference type="SMART" id="SM01074">
    <property type="entry name" value="Cdc6_C"/>
    <property type="match status" value="1"/>
</dbReference>
<keyword evidence="3 5" id="KW-0547">Nucleotide-binding</keyword>
<dbReference type="InterPro" id="IPR050311">
    <property type="entry name" value="ORC1/CDC6"/>
</dbReference>
<comment type="similarity">
    <text evidence="1 5">Belongs to the CDC6/cdc18 family.</text>
</comment>
<dbReference type="PANTHER" id="PTHR10763">
    <property type="entry name" value="CELL DIVISION CONTROL PROTEIN 6-RELATED"/>
    <property type="match status" value="1"/>
</dbReference>
<dbReference type="Gene3D" id="1.10.8.60">
    <property type="match status" value="1"/>
</dbReference>
<dbReference type="SUPFAM" id="SSF46785">
    <property type="entry name" value="Winged helix' DNA-binding domain"/>
    <property type="match status" value="1"/>
</dbReference>
<dbReference type="InterPro" id="IPR027417">
    <property type="entry name" value="P-loop_NTPase"/>
</dbReference>
<accession>A0A8T5UVQ5</accession>
<sequence length="383" mass="43499">MGIDDILLFDETIFKNIDAFNPDYVPENYLHRESQMEALAICLRPALRGGRPINTVVLGSPATGKTTAINKIFNIVEGTSDRVVCVYVNCQLHTTRFNIFSQIYNKIFGHMPPETGVPFSRIYGSIMKYLQTEKKSMVVALDDVSYLFHSKNANKIFYDILRAHEEFKGVRTGIFAILSDIEFRYMLDKNVTSVFIPQEIIFEPYTTQEMFDILKDRIKAGFYPDVISDDILQQIAEYASSAGDLRMGIDLLRVSGNFAEADASKTIEKKHLIEAAKNTGSANLKSTLKTLSKDEKILLKTIIDFNKDDLIAGDLYKSFSEKTSTSYASFDRTLNKLEFLRLIDTKFTGKGVKGNSRIIILRFNTEEILKCLERVQYLKNKNG</sequence>
<dbReference type="SUPFAM" id="SSF52540">
    <property type="entry name" value="P-loop containing nucleoside triphosphate hydrolases"/>
    <property type="match status" value="1"/>
</dbReference>
<keyword evidence="8" id="KW-1185">Reference proteome</keyword>
<dbReference type="InterPro" id="IPR015163">
    <property type="entry name" value="Cdc6_C"/>
</dbReference>
<keyword evidence="2 5" id="KW-0235">DNA replication</keyword>
<dbReference type="CDD" id="cd18139">
    <property type="entry name" value="HLD_clamp_RarA"/>
    <property type="match status" value="1"/>
</dbReference>
<dbReference type="AlphaFoldDB" id="A0A8T5UVQ5"/>